<dbReference type="SUPFAM" id="SSF52540">
    <property type="entry name" value="P-loop containing nucleoside triphosphate hydrolases"/>
    <property type="match status" value="1"/>
</dbReference>
<dbReference type="AlphaFoldDB" id="A0A841DB62"/>
<organism evidence="5 6">
    <name type="scientific">Planomonospora venezuelensis</name>
    <dbReference type="NCBI Taxonomy" id="1999"/>
    <lineage>
        <taxon>Bacteria</taxon>
        <taxon>Bacillati</taxon>
        <taxon>Actinomycetota</taxon>
        <taxon>Actinomycetes</taxon>
        <taxon>Streptosporangiales</taxon>
        <taxon>Streptosporangiaceae</taxon>
        <taxon>Planomonospora</taxon>
    </lineage>
</organism>
<dbReference type="InterPro" id="IPR005158">
    <property type="entry name" value="BTAD"/>
</dbReference>
<reference evidence="5 6" key="1">
    <citation type="submission" date="2020-08" db="EMBL/GenBank/DDBJ databases">
        <title>Genomic Encyclopedia of Type Strains, Phase III (KMG-III): the genomes of soil and plant-associated and newly described type strains.</title>
        <authorList>
            <person name="Whitman W."/>
        </authorList>
    </citation>
    <scope>NUCLEOTIDE SEQUENCE [LARGE SCALE GENOMIC DNA]</scope>
    <source>
        <strain evidence="5 6">CECT 3303</strain>
    </source>
</reference>
<dbReference type="PROSITE" id="PS51755">
    <property type="entry name" value="OMPR_PHOB"/>
    <property type="match status" value="1"/>
</dbReference>
<dbReference type="SUPFAM" id="SSF48452">
    <property type="entry name" value="TPR-like"/>
    <property type="match status" value="2"/>
</dbReference>
<dbReference type="SMART" id="SM00862">
    <property type="entry name" value="Trans_reg_C"/>
    <property type="match status" value="1"/>
</dbReference>
<dbReference type="GO" id="GO:0003677">
    <property type="term" value="F:DNA binding"/>
    <property type="evidence" value="ECO:0007669"/>
    <property type="project" value="UniProtKB-UniRule"/>
</dbReference>
<evidence type="ECO:0000256" key="2">
    <source>
        <dbReference type="ARBA" id="ARBA00023125"/>
    </source>
</evidence>
<comment type="caution">
    <text evidence="5">The sequence shown here is derived from an EMBL/GenBank/DDBJ whole genome shotgun (WGS) entry which is preliminary data.</text>
</comment>
<keyword evidence="2 3" id="KW-0238">DNA-binding</keyword>
<dbReference type="PANTHER" id="PTHR47691">
    <property type="entry name" value="REGULATOR-RELATED"/>
    <property type="match status" value="1"/>
</dbReference>
<accession>A0A841DB62</accession>
<protein>
    <submittedName>
        <fullName evidence="5">Putative ATPase/DNA-binding SARP family transcriptional activator</fullName>
    </submittedName>
</protein>
<proteinExistence type="inferred from homology"/>
<dbReference type="InterPro" id="IPR001867">
    <property type="entry name" value="OmpR/PhoB-type_DNA-bd"/>
</dbReference>
<dbReference type="InterPro" id="IPR016032">
    <property type="entry name" value="Sig_transdc_resp-reg_C-effctor"/>
</dbReference>
<dbReference type="Gene3D" id="1.10.10.10">
    <property type="entry name" value="Winged helix-like DNA-binding domain superfamily/Winged helix DNA-binding domain"/>
    <property type="match status" value="1"/>
</dbReference>
<comment type="similarity">
    <text evidence="1">Belongs to the AfsR/DnrI/RedD regulatory family.</text>
</comment>
<dbReference type="PRINTS" id="PR00364">
    <property type="entry name" value="DISEASERSIST"/>
</dbReference>
<dbReference type="Pfam" id="PF03704">
    <property type="entry name" value="BTAD"/>
    <property type="match status" value="1"/>
</dbReference>
<gene>
    <name evidence="5" type="ORF">FHS22_004984</name>
</gene>
<dbReference type="RefSeq" id="WP_184945261.1">
    <property type="nucleotide sequence ID" value="NZ_BAAAWZ010000001.1"/>
</dbReference>
<dbReference type="SUPFAM" id="SSF46894">
    <property type="entry name" value="C-terminal effector domain of the bipartite response regulators"/>
    <property type="match status" value="1"/>
</dbReference>
<dbReference type="Gene3D" id="1.25.40.10">
    <property type="entry name" value="Tetratricopeptide repeat domain"/>
    <property type="match status" value="2"/>
</dbReference>
<dbReference type="InterPro" id="IPR058852">
    <property type="entry name" value="HTH_77"/>
</dbReference>
<dbReference type="GO" id="GO:0006355">
    <property type="term" value="P:regulation of DNA-templated transcription"/>
    <property type="evidence" value="ECO:0007669"/>
    <property type="project" value="InterPro"/>
</dbReference>
<dbReference type="GO" id="GO:0000160">
    <property type="term" value="P:phosphorelay signal transduction system"/>
    <property type="evidence" value="ECO:0007669"/>
    <property type="project" value="InterPro"/>
</dbReference>
<dbReference type="InterPro" id="IPR027417">
    <property type="entry name" value="P-loop_NTPase"/>
</dbReference>
<dbReference type="SMART" id="SM01043">
    <property type="entry name" value="BTAD"/>
    <property type="match status" value="1"/>
</dbReference>
<evidence type="ECO:0000259" key="4">
    <source>
        <dbReference type="PROSITE" id="PS51755"/>
    </source>
</evidence>
<name>A0A841DB62_PLAVE</name>
<evidence type="ECO:0000256" key="3">
    <source>
        <dbReference type="PROSITE-ProRule" id="PRU01091"/>
    </source>
</evidence>
<dbReference type="Pfam" id="PF00486">
    <property type="entry name" value="Trans_reg_C"/>
    <property type="match status" value="1"/>
</dbReference>
<evidence type="ECO:0000313" key="5">
    <source>
        <dbReference type="EMBL" id="MBB5965694.1"/>
    </source>
</evidence>
<sequence>MALGVNVLGPMTAEIDGQAVALGGPKQRAVLALLVAARGEAVTAEGIIAGIWGESDISLMSTLHAYIAKIRRAIEPARAAKARSGLLVRAGAGYAFRMDAAAVDAERFGRLAEEGARLLERGGAAEAVAVLTGALELWRGRPYAEFADMPFAAPEAARLEGLHRTARENLFGAQLAVGRHAEIVGDLEKHVAEQPLSERGWELLVLALYRSGRQGDALATLRSARKMLVEELGVDPGPALRELESAVLAQDEALRPRPAAPAGPAGNVPYALSGLVGRDTDIRRVNALLAANRLVTLTGPGGIGKTRLALEAARARRDGDGPWLVELGGLTDGTLLAGTVAQVLGVSGAASTERVAQALRDRRLLLVLDNCEHLVDAVRETAAELLARTAGLRILATSRETLGLPGEVVYEVPALPGGQAQELFLGRAAAAAPGWDPTRQEQEAVRELCDELDGLPLAIELAAAQCRMLSVEQIRDALEDRFALLAAGPGVQQRHSTLLRTVEWSHRLLEPAERELFHRLGAFAAGFDLDAAEAVCGGPVLEGLGALVRKSLVAVEAGTSPRRYRLLETLKEFARTRQDPAELARAQAAHRAWVLARAEAAGSRLRGDKAVPAMRLLITDQPEHRAAFTSALLAGDGEYAMRLGAALSWFWYRRGHVAEGLRRLATAMELTHDPAPGVRAGALLGVAGLCYLAGDFPAARLAARDAADAARTAGDLHAEGHALTYQALFGGLCGIPTAVADIRAALDLSRQAEAGWLEAEALMGLGMLLLGAGEVNEARQALEEANAVGAANGHRFVQGSATWLLMKTDLRTGRAEQALGPGGEILLLLEDEGDITSWLVIAQTLAAALSMTGHPREGAELLGAVQAVGTRVGFSPLEMDPADAGWQAEQVRRALPAADLADRLAKGGRMSTAEVRAMLTCLAHDYAR</sequence>
<keyword evidence="6" id="KW-1185">Reference proteome</keyword>
<dbReference type="Gene3D" id="3.40.50.300">
    <property type="entry name" value="P-loop containing nucleotide triphosphate hydrolases"/>
    <property type="match status" value="1"/>
</dbReference>
<dbReference type="InterPro" id="IPR011990">
    <property type="entry name" value="TPR-like_helical_dom_sf"/>
</dbReference>
<dbReference type="GO" id="GO:0043531">
    <property type="term" value="F:ADP binding"/>
    <property type="evidence" value="ECO:0007669"/>
    <property type="project" value="InterPro"/>
</dbReference>
<dbReference type="EMBL" id="JACHJJ010000018">
    <property type="protein sequence ID" value="MBB5965694.1"/>
    <property type="molecule type" value="Genomic_DNA"/>
</dbReference>
<evidence type="ECO:0000313" key="6">
    <source>
        <dbReference type="Proteomes" id="UP000562352"/>
    </source>
</evidence>
<dbReference type="Proteomes" id="UP000562352">
    <property type="component" value="Unassembled WGS sequence"/>
</dbReference>
<feature type="DNA-binding region" description="OmpR/PhoB-type" evidence="3">
    <location>
        <begin position="1"/>
        <end position="98"/>
    </location>
</feature>
<dbReference type="InterPro" id="IPR036388">
    <property type="entry name" value="WH-like_DNA-bd_sf"/>
</dbReference>
<dbReference type="PANTHER" id="PTHR47691:SF3">
    <property type="entry name" value="HTH-TYPE TRANSCRIPTIONAL REGULATOR RV0890C-RELATED"/>
    <property type="match status" value="1"/>
</dbReference>
<evidence type="ECO:0000256" key="1">
    <source>
        <dbReference type="ARBA" id="ARBA00005820"/>
    </source>
</evidence>
<dbReference type="CDD" id="cd15831">
    <property type="entry name" value="BTAD"/>
    <property type="match status" value="1"/>
</dbReference>
<feature type="domain" description="OmpR/PhoB-type" evidence="4">
    <location>
        <begin position="1"/>
        <end position="98"/>
    </location>
</feature>
<dbReference type="Pfam" id="PF25872">
    <property type="entry name" value="HTH_77"/>
    <property type="match status" value="1"/>
</dbReference>